<dbReference type="PROSITE" id="PS50109">
    <property type="entry name" value="HIS_KIN"/>
    <property type="match status" value="1"/>
</dbReference>
<dbReference type="OrthoDB" id="9760427at2"/>
<dbReference type="AlphaFoldDB" id="A0A1M6GEJ7"/>
<dbReference type="SUPFAM" id="SSF47384">
    <property type="entry name" value="Homodimeric domain of signal transducing histidine kinase"/>
    <property type="match status" value="1"/>
</dbReference>
<reference evidence="11 12" key="1">
    <citation type="submission" date="2016-11" db="EMBL/GenBank/DDBJ databases">
        <authorList>
            <person name="Jaros S."/>
            <person name="Januszkiewicz K."/>
            <person name="Wedrychowicz H."/>
        </authorList>
    </citation>
    <scope>NUCLEOTIDE SEQUENCE [LARGE SCALE GENOMIC DNA]</scope>
    <source>
        <strain evidence="11 12">DSM 5091</strain>
    </source>
</reference>
<dbReference type="PANTHER" id="PTHR43065">
    <property type="entry name" value="SENSOR HISTIDINE KINASE"/>
    <property type="match status" value="1"/>
</dbReference>
<keyword evidence="9" id="KW-0175">Coiled coil</keyword>
<evidence type="ECO:0000256" key="8">
    <source>
        <dbReference type="ARBA" id="ARBA00023012"/>
    </source>
</evidence>
<dbReference type="InterPro" id="IPR004358">
    <property type="entry name" value="Sig_transdc_His_kin-like_C"/>
</dbReference>
<keyword evidence="6 11" id="KW-0418">Kinase</keyword>
<keyword evidence="8" id="KW-0902">Two-component regulatory system</keyword>
<evidence type="ECO:0000256" key="3">
    <source>
        <dbReference type="ARBA" id="ARBA00022553"/>
    </source>
</evidence>
<keyword evidence="3" id="KW-0597">Phosphoprotein</keyword>
<accession>A0A1M6GEJ7</accession>
<evidence type="ECO:0000313" key="11">
    <source>
        <dbReference type="EMBL" id="SHJ08390.1"/>
    </source>
</evidence>
<evidence type="ECO:0000256" key="6">
    <source>
        <dbReference type="ARBA" id="ARBA00022777"/>
    </source>
</evidence>
<dbReference type="InterPro" id="IPR003594">
    <property type="entry name" value="HATPase_dom"/>
</dbReference>
<evidence type="ECO:0000256" key="4">
    <source>
        <dbReference type="ARBA" id="ARBA00022679"/>
    </source>
</evidence>
<dbReference type="PANTHER" id="PTHR43065:SF10">
    <property type="entry name" value="PEROXIDE STRESS-ACTIVATED HISTIDINE KINASE MAK3"/>
    <property type="match status" value="1"/>
</dbReference>
<dbReference type="EMBL" id="FQZT01000004">
    <property type="protein sequence ID" value="SHJ08390.1"/>
    <property type="molecule type" value="Genomic_DNA"/>
</dbReference>
<dbReference type="Gene3D" id="1.10.287.130">
    <property type="match status" value="1"/>
</dbReference>
<dbReference type="SUPFAM" id="SSF55874">
    <property type="entry name" value="ATPase domain of HSP90 chaperone/DNA topoisomerase II/histidine kinase"/>
    <property type="match status" value="1"/>
</dbReference>
<sequence length="632" mass="70727">MDSTNRRLAQLTLLTQLGQALNAANSLHSLCTVTSQLLLDCEQVTGVIIRPRLYGNPPPRNCYCQLESTDPALRIFLQQQDCQLSNQVLHQGKQRLYYPLSNVRHEQLPASIYSLPLRIHDRNFGTLSFFGGSPNGHLPFDEEQIQFFQTCAFQIAQAFEQLVTVARLRQVSASDFRRLQDLSLLYRITQLLHSTLSPNELLHLILSLLVSPDGGSFHRAMLFMVNPRSGTMQGILGVTRESVRWLLPDGLPPVGEPAVNIPEEAQQAQREDPFSRKVMQQRIDIANNNSCLAIAAREKKAMLITREQIHAGLVDPLCEKLHSGHHATIPLLSRGRTLSVLAVDNGDSGEAIDAERLRFLEMFAGQAGIALDNAQLLQRVETAHRNLRETQEQLLQKEKLATIGEMSASIAHELKNPLVSVGGFARRLTKSLDEQSPSYKYADIIQQESERLEKMLDNILSFSKQHLLCIREYRLEQVLDRTLVMEAEKLQRANIELQLDLIDELPQMQGDAEQLEQVFINLITNAKQAMNEGGILQIKSSMSRLRGEPAVRIEFHDSGGGIPPKLMRNIFNPFFTTKEEGTGLGLPISHRIIEHHQGEIEAINTASGACFSVILPVRLNQISADPVGQMLG</sequence>
<dbReference type="RefSeq" id="WP_072907472.1">
    <property type="nucleotide sequence ID" value="NZ_FQZT01000004.1"/>
</dbReference>
<keyword evidence="4" id="KW-0808">Transferase</keyword>
<evidence type="ECO:0000256" key="9">
    <source>
        <dbReference type="SAM" id="Coils"/>
    </source>
</evidence>
<dbReference type="EC" id="2.7.13.3" evidence="2"/>
<dbReference type="SMART" id="SM00387">
    <property type="entry name" value="HATPase_c"/>
    <property type="match status" value="1"/>
</dbReference>
<dbReference type="Gene3D" id="3.30.565.10">
    <property type="entry name" value="Histidine kinase-like ATPase, C-terminal domain"/>
    <property type="match status" value="1"/>
</dbReference>
<protein>
    <recommendedName>
        <fullName evidence="2">histidine kinase</fullName>
        <ecNumber evidence="2">2.7.13.3</ecNumber>
    </recommendedName>
</protein>
<dbReference type="Pfam" id="PF01590">
    <property type="entry name" value="GAF"/>
    <property type="match status" value="2"/>
</dbReference>
<dbReference type="SMART" id="SM00065">
    <property type="entry name" value="GAF"/>
    <property type="match status" value="2"/>
</dbReference>
<proteinExistence type="predicted"/>
<dbReference type="InterPro" id="IPR029016">
    <property type="entry name" value="GAF-like_dom_sf"/>
</dbReference>
<feature type="coiled-coil region" evidence="9">
    <location>
        <begin position="373"/>
        <end position="400"/>
    </location>
</feature>
<keyword evidence="7" id="KW-0067">ATP-binding</keyword>
<keyword evidence="5" id="KW-0547">Nucleotide-binding</keyword>
<evidence type="ECO:0000256" key="5">
    <source>
        <dbReference type="ARBA" id="ARBA00022741"/>
    </source>
</evidence>
<name>A0A1M6GEJ7_MALRU</name>
<comment type="catalytic activity">
    <reaction evidence="1">
        <text>ATP + protein L-histidine = ADP + protein N-phospho-L-histidine.</text>
        <dbReference type="EC" id="2.7.13.3"/>
    </reaction>
</comment>
<evidence type="ECO:0000256" key="2">
    <source>
        <dbReference type="ARBA" id="ARBA00012438"/>
    </source>
</evidence>
<evidence type="ECO:0000259" key="10">
    <source>
        <dbReference type="PROSITE" id="PS50109"/>
    </source>
</evidence>
<dbReference type="Pfam" id="PF00512">
    <property type="entry name" value="HisKA"/>
    <property type="match status" value="1"/>
</dbReference>
<dbReference type="GO" id="GO:0000155">
    <property type="term" value="F:phosphorelay sensor kinase activity"/>
    <property type="evidence" value="ECO:0007669"/>
    <property type="project" value="InterPro"/>
</dbReference>
<dbReference type="GO" id="GO:0005524">
    <property type="term" value="F:ATP binding"/>
    <property type="evidence" value="ECO:0007669"/>
    <property type="project" value="UniProtKB-KW"/>
</dbReference>
<dbReference type="SMART" id="SM00388">
    <property type="entry name" value="HisKA"/>
    <property type="match status" value="1"/>
</dbReference>
<dbReference type="Proteomes" id="UP000184171">
    <property type="component" value="Unassembled WGS sequence"/>
</dbReference>
<dbReference type="CDD" id="cd00082">
    <property type="entry name" value="HisKA"/>
    <property type="match status" value="1"/>
</dbReference>
<dbReference type="InterPro" id="IPR003661">
    <property type="entry name" value="HisK_dim/P_dom"/>
</dbReference>
<dbReference type="InterPro" id="IPR005467">
    <property type="entry name" value="His_kinase_dom"/>
</dbReference>
<dbReference type="InterPro" id="IPR036890">
    <property type="entry name" value="HATPase_C_sf"/>
</dbReference>
<keyword evidence="12" id="KW-1185">Reference proteome</keyword>
<dbReference type="Pfam" id="PF02518">
    <property type="entry name" value="HATPase_c"/>
    <property type="match status" value="1"/>
</dbReference>
<evidence type="ECO:0000256" key="7">
    <source>
        <dbReference type="ARBA" id="ARBA00022840"/>
    </source>
</evidence>
<dbReference type="PRINTS" id="PR00344">
    <property type="entry name" value="BCTRLSENSOR"/>
</dbReference>
<evidence type="ECO:0000256" key="1">
    <source>
        <dbReference type="ARBA" id="ARBA00000085"/>
    </source>
</evidence>
<evidence type="ECO:0000313" key="12">
    <source>
        <dbReference type="Proteomes" id="UP000184171"/>
    </source>
</evidence>
<dbReference type="InterPro" id="IPR003018">
    <property type="entry name" value="GAF"/>
</dbReference>
<dbReference type="SUPFAM" id="SSF55781">
    <property type="entry name" value="GAF domain-like"/>
    <property type="match status" value="2"/>
</dbReference>
<dbReference type="STRING" id="1122189.SAMN02745165_01522"/>
<dbReference type="Gene3D" id="3.30.450.40">
    <property type="match status" value="2"/>
</dbReference>
<dbReference type="InterPro" id="IPR036097">
    <property type="entry name" value="HisK_dim/P_sf"/>
</dbReference>
<feature type="domain" description="Histidine kinase" evidence="10">
    <location>
        <begin position="409"/>
        <end position="619"/>
    </location>
</feature>
<organism evidence="11 12">
    <name type="scientific">Malonomonas rubra DSM 5091</name>
    <dbReference type="NCBI Taxonomy" id="1122189"/>
    <lineage>
        <taxon>Bacteria</taxon>
        <taxon>Pseudomonadati</taxon>
        <taxon>Thermodesulfobacteriota</taxon>
        <taxon>Desulfuromonadia</taxon>
        <taxon>Desulfuromonadales</taxon>
        <taxon>Geopsychrobacteraceae</taxon>
        <taxon>Malonomonas</taxon>
    </lineage>
</organism>
<gene>
    <name evidence="11" type="ORF">SAMN02745165_01522</name>
</gene>